<evidence type="ECO:0000256" key="2">
    <source>
        <dbReference type="ARBA" id="ARBA00005582"/>
    </source>
</evidence>
<keyword evidence="7" id="KW-1185">Reference proteome</keyword>
<evidence type="ECO:0000256" key="4">
    <source>
        <dbReference type="RuleBase" id="RU003476"/>
    </source>
</evidence>
<comment type="similarity">
    <text evidence="2 4">Belongs to the Nudix hydrolase family.</text>
</comment>
<sequence>MSTDPTAHFATPRVASGAVFATDDAVLLVHKTYSNGWDLPGGYVDIGESPAAACEREVSEELGLDRTVQRMLACDWAPNDMEGDKILFMYDCGPLGDDESRIQLDGVELDAYEWVQLAKLGDYVIPRLDRRVRQAHAAWRDGVTLYLEHGKLRERP</sequence>
<accession>A0ABV9HBV7</accession>
<dbReference type="PANTHER" id="PTHR43046:SF14">
    <property type="entry name" value="MUTT_NUDIX FAMILY PROTEIN"/>
    <property type="match status" value="1"/>
</dbReference>
<evidence type="ECO:0000256" key="3">
    <source>
        <dbReference type="ARBA" id="ARBA00022801"/>
    </source>
</evidence>
<dbReference type="InterPro" id="IPR020476">
    <property type="entry name" value="Nudix_hydrolase"/>
</dbReference>
<dbReference type="PROSITE" id="PS51462">
    <property type="entry name" value="NUDIX"/>
    <property type="match status" value="1"/>
</dbReference>
<dbReference type="EMBL" id="JBHSFI010000001">
    <property type="protein sequence ID" value="MFC4626928.1"/>
    <property type="molecule type" value="Genomic_DNA"/>
</dbReference>
<keyword evidence="3 4" id="KW-0378">Hydrolase</keyword>
<dbReference type="Gene3D" id="3.90.79.10">
    <property type="entry name" value="Nucleoside Triphosphate Pyrophosphohydrolase"/>
    <property type="match status" value="1"/>
</dbReference>
<dbReference type="PRINTS" id="PR00502">
    <property type="entry name" value="NUDIXFAMILY"/>
</dbReference>
<dbReference type="InterPro" id="IPR000086">
    <property type="entry name" value="NUDIX_hydrolase_dom"/>
</dbReference>
<dbReference type="SUPFAM" id="SSF55811">
    <property type="entry name" value="Nudix"/>
    <property type="match status" value="1"/>
</dbReference>
<comment type="cofactor">
    <cofactor evidence="1">
        <name>Mg(2+)</name>
        <dbReference type="ChEBI" id="CHEBI:18420"/>
    </cofactor>
</comment>
<dbReference type="PANTHER" id="PTHR43046">
    <property type="entry name" value="GDP-MANNOSE MANNOSYL HYDROLASE"/>
    <property type="match status" value="1"/>
</dbReference>
<dbReference type="InterPro" id="IPR020084">
    <property type="entry name" value="NUDIX_hydrolase_CS"/>
</dbReference>
<reference evidence="7" key="1">
    <citation type="journal article" date="2019" name="Int. J. Syst. Evol. Microbiol.">
        <title>The Global Catalogue of Microorganisms (GCM) 10K type strain sequencing project: providing services to taxonomists for standard genome sequencing and annotation.</title>
        <authorList>
            <consortium name="The Broad Institute Genomics Platform"/>
            <consortium name="The Broad Institute Genome Sequencing Center for Infectious Disease"/>
            <person name="Wu L."/>
            <person name="Ma J."/>
        </authorList>
    </citation>
    <scope>NUCLEOTIDE SEQUENCE [LARGE SCALE GENOMIC DNA]</scope>
    <source>
        <strain evidence="7">CCUG 42722</strain>
    </source>
</reference>
<feature type="domain" description="Nudix hydrolase" evidence="5">
    <location>
        <begin position="11"/>
        <end position="137"/>
    </location>
</feature>
<dbReference type="Proteomes" id="UP001596011">
    <property type="component" value="Unassembled WGS sequence"/>
</dbReference>
<protein>
    <submittedName>
        <fullName evidence="6">NUDIX domain-containing protein</fullName>
    </submittedName>
</protein>
<dbReference type="InterPro" id="IPR015797">
    <property type="entry name" value="NUDIX_hydrolase-like_dom_sf"/>
</dbReference>
<proteinExistence type="inferred from homology"/>
<dbReference type="PROSITE" id="PS00893">
    <property type="entry name" value="NUDIX_BOX"/>
    <property type="match status" value="1"/>
</dbReference>
<dbReference type="RefSeq" id="WP_377131511.1">
    <property type="nucleotide sequence ID" value="NZ_JBHSFI010000001.1"/>
</dbReference>
<dbReference type="Pfam" id="PF00293">
    <property type="entry name" value="NUDIX"/>
    <property type="match status" value="1"/>
</dbReference>
<evidence type="ECO:0000313" key="7">
    <source>
        <dbReference type="Proteomes" id="UP001596011"/>
    </source>
</evidence>
<organism evidence="6 7">
    <name type="scientific">Promicromonospora alba</name>
    <dbReference type="NCBI Taxonomy" id="1616110"/>
    <lineage>
        <taxon>Bacteria</taxon>
        <taxon>Bacillati</taxon>
        <taxon>Actinomycetota</taxon>
        <taxon>Actinomycetes</taxon>
        <taxon>Micrococcales</taxon>
        <taxon>Promicromonosporaceae</taxon>
        <taxon>Promicromonospora</taxon>
    </lineage>
</organism>
<dbReference type="CDD" id="cd18876">
    <property type="entry name" value="NUDIX_Hydrolase"/>
    <property type="match status" value="1"/>
</dbReference>
<evidence type="ECO:0000256" key="1">
    <source>
        <dbReference type="ARBA" id="ARBA00001946"/>
    </source>
</evidence>
<name>A0ABV9HBV7_9MICO</name>
<gene>
    <name evidence="6" type="ORF">ACFO6V_01700</name>
</gene>
<evidence type="ECO:0000313" key="6">
    <source>
        <dbReference type="EMBL" id="MFC4626928.1"/>
    </source>
</evidence>
<comment type="caution">
    <text evidence="6">The sequence shown here is derived from an EMBL/GenBank/DDBJ whole genome shotgun (WGS) entry which is preliminary data.</text>
</comment>
<evidence type="ECO:0000259" key="5">
    <source>
        <dbReference type="PROSITE" id="PS51462"/>
    </source>
</evidence>